<evidence type="ECO:0000313" key="2">
    <source>
        <dbReference type="Proteomes" id="UP001459277"/>
    </source>
</evidence>
<evidence type="ECO:0000313" key="1">
    <source>
        <dbReference type="EMBL" id="KAK9999141.1"/>
    </source>
</evidence>
<protein>
    <submittedName>
        <fullName evidence="1">Uncharacterized protein</fullName>
    </submittedName>
</protein>
<keyword evidence="2" id="KW-1185">Reference proteome</keyword>
<sequence length="81" mass="8242">MDFQMVSGGFMTASIADYVTAPNASSVTGSVTASIAGSVTGSVSDSIAASRDGSCLNHWWRSGVDEVGCFVNPRDGHGRAA</sequence>
<gene>
    <name evidence="1" type="ORF">SO802_018744</name>
</gene>
<comment type="caution">
    <text evidence="1">The sequence shown here is derived from an EMBL/GenBank/DDBJ whole genome shotgun (WGS) entry which is preliminary data.</text>
</comment>
<proteinExistence type="predicted"/>
<dbReference type="EMBL" id="JAZDWU010000006">
    <property type="protein sequence ID" value="KAK9999141.1"/>
    <property type="molecule type" value="Genomic_DNA"/>
</dbReference>
<name>A0AAW2CM54_9ROSI</name>
<dbReference type="Proteomes" id="UP001459277">
    <property type="component" value="Unassembled WGS sequence"/>
</dbReference>
<organism evidence="1 2">
    <name type="scientific">Lithocarpus litseifolius</name>
    <dbReference type="NCBI Taxonomy" id="425828"/>
    <lineage>
        <taxon>Eukaryota</taxon>
        <taxon>Viridiplantae</taxon>
        <taxon>Streptophyta</taxon>
        <taxon>Embryophyta</taxon>
        <taxon>Tracheophyta</taxon>
        <taxon>Spermatophyta</taxon>
        <taxon>Magnoliopsida</taxon>
        <taxon>eudicotyledons</taxon>
        <taxon>Gunneridae</taxon>
        <taxon>Pentapetalae</taxon>
        <taxon>rosids</taxon>
        <taxon>fabids</taxon>
        <taxon>Fagales</taxon>
        <taxon>Fagaceae</taxon>
        <taxon>Lithocarpus</taxon>
    </lineage>
</organism>
<dbReference type="AlphaFoldDB" id="A0AAW2CM54"/>
<reference evidence="1 2" key="1">
    <citation type="submission" date="2024-01" db="EMBL/GenBank/DDBJ databases">
        <title>A telomere-to-telomere, gap-free genome of sweet tea (Lithocarpus litseifolius).</title>
        <authorList>
            <person name="Zhou J."/>
        </authorList>
    </citation>
    <scope>NUCLEOTIDE SEQUENCE [LARGE SCALE GENOMIC DNA]</scope>
    <source>
        <strain evidence="1">Zhou-2022a</strain>
        <tissue evidence="1">Leaf</tissue>
    </source>
</reference>
<accession>A0AAW2CM54</accession>